<proteinExistence type="predicted"/>
<evidence type="ECO:0000313" key="2">
    <source>
        <dbReference type="Proteomes" id="UP001438707"/>
    </source>
</evidence>
<dbReference type="Proteomes" id="UP001438707">
    <property type="component" value="Unassembled WGS sequence"/>
</dbReference>
<keyword evidence="2" id="KW-1185">Reference proteome</keyword>
<accession>A0AAW1QTP5</accession>
<evidence type="ECO:0000313" key="1">
    <source>
        <dbReference type="EMBL" id="KAK9824891.1"/>
    </source>
</evidence>
<reference evidence="1 2" key="1">
    <citation type="journal article" date="2024" name="Nat. Commun.">
        <title>Phylogenomics reveals the evolutionary origins of lichenization in chlorophyte algae.</title>
        <authorList>
            <person name="Puginier C."/>
            <person name="Libourel C."/>
            <person name="Otte J."/>
            <person name="Skaloud P."/>
            <person name="Haon M."/>
            <person name="Grisel S."/>
            <person name="Petersen M."/>
            <person name="Berrin J.G."/>
            <person name="Delaux P.M."/>
            <person name="Dal Grande F."/>
            <person name="Keller J."/>
        </authorList>
    </citation>
    <scope>NUCLEOTIDE SEQUENCE [LARGE SCALE GENOMIC DNA]</scope>
    <source>
        <strain evidence="1 2">SAG 2145</strain>
    </source>
</reference>
<protein>
    <submittedName>
        <fullName evidence="1">Uncharacterized protein</fullName>
    </submittedName>
</protein>
<name>A0AAW1QTP5_9CHLO</name>
<organism evidence="1 2">
    <name type="scientific">Apatococcus lobatus</name>
    <dbReference type="NCBI Taxonomy" id="904363"/>
    <lineage>
        <taxon>Eukaryota</taxon>
        <taxon>Viridiplantae</taxon>
        <taxon>Chlorophyta</taxon>
        <taxon>core chlorophytes</taxon>
        <taxon>Trebouxiophyceae</taxon>
        <taxon>Chlorellales</taxon>
        <taxon>Chlorellaceae</taxon>
        <taxon>Apatococcus</taxon>
    </lineage>
</organism>
<dbReference type="EMBL" id="JALJOS010000027">
    <property type="protein sequence ID" value="KAK9824891.1"/>
    <property type="molecule type" value="Genomic_DNA"/>
</dbReference>
<gene>
    <name evidence="1" type="ORF">WJX74_003741</name>
</gene>
<sequence>MKRLLGASAGRDLESINAQRVHVMLDLGESKRPLLVHALRALHKLPALSLTKLMGSKGGPVAITAKMLAAGETTNHSFEAGNASALTTESRIAALQAFDENGCAASSYAAAASQEVTYVHLADSAGSQPSASNWLSTPAATAAGRAASDAVTRAAEGLVDIAAAAANRWDKQRAAPKQLQPANPKPCLNGKTCHMSATILSDAILWTADEPSARSLGGDCELPFQLEGREGAEAAAIFRGAFELVSLRIDDVLCVQIPHLAGGICSVGSEQLPALTLLSISMDVRLSSNLPGSTAMRLFRGPRRIPHVVIP</sequence>
<comment type="caution">
    <text evidence="1">The sequence shown here is derived from an EMBL/GenBank/DDBJ whole genome shotgun (WGS) entry which is preliminary data.</text>
</comment>
<dbReference type="AlphaFoldDB" id="A0AAW1QTP5"/>